<dbReference type="OrthoDB" id="513101at2759"/>
<dbReference type="Pfam" id="PF00089">
    <property type="entry name" value="Trypsin"/>
    <property type="match status" value="1"/>
</dbReference>
<dbReference type="InterPro" id="IPR033116">
    <property type="entry name" value="TRYPSIN_SER"/>
</dbReference>
<evidence type="ECO:0000256" key="1">
    <source>
        <dbReference type="ARBA" id="ARBA00023157"/>
    </source>
</evidence>
<dbReference type="PROSITE" id="PS00135">
    <property type="entry name" value="TRYPSIN_SER"/>
    <property type="match status" value="1"/>
</dbReference>
<dbReference type="PROSITE" id="PS50240">
    <property type="entry name" value="TRYPSIN_DOM"/>
    <property type="match status" value="1"/>
</dbReference>
<keyword evidence="3" id="KW-0732">Signal</keyword>
<evidence type="ECO:0000313" key="5">
    <source>
        <dbReference type="EMBL" id="PSC73752.1"/>
    </source>
</evidence>
<evidence type="ECO:0000259" key="4">
    <source>
        <dbReference type="PROSITE" id="PS50240"/>
    </source>
</evidence>
<dbReference type="InterPro" id="IPR043504">
    <property type="entry name" value="Peptidase_S1_PA_chymotrypsin"/>
</dbReference>
<evidence type="ECO:0000256" key="2">
    <source>
        <dbReference type="RuleBase" id="RU363034"/>
    </source>
</evidence>
<dbReference type="InterPro" id="IPR001254">
    <property type="entry name" value="Trypsin_dom"/>
</dbReference>
<feature type="domain" description="Peptidase S1" evidence="4">
    <location>
        <begin position="29"/>
        <end position="317"/>
    </location>
</feature>
<dbReference type="SUPFAM" id="SSF50494">
    <property type="entry name" value="Trypsin-like serine proteases"/>
    <property type="match status" value="1"/>
</dbReference>
<name>A0A2P6VI42_9CHLO</name>
<dbReference type="Gene3D" id="2.40.10.10">
    <property type="entry name" value="Trypsin-like serine proteases"/>
    <property type="match status" value="1"/>
</dbReference>
<accession>A0A2P6VI42</accession>
<protein>
    <submittedName>
        <fullName evidence="5">Kallikrein-11</fullName>
    </submittedName>
</protein>
<dbReference type="PRINTS" id="PR00722">
    <property type="entry name" value="CHYMOTRYPSIN"/>
</dbReference>
<keyword evidence="1" id="KW-1015">Disulfide bond</keyword>
<feature type="chain" id="PRO_5015153072" evidence="3">
    <location>
        <begin position="23"/>
        <end position="343"/>
    </location>
</feature>
<dbReference type="STRING" id="554055.A0A2P6VI42"/>
<dbReference type="InterPro" id="IPR001314">
    <property type="entry name" value="Peptidase_S1A"/>
</dbReference>
<dbReference type="InterPro" id="IPR009003">
    <property type="entry name" value="Peptidase_S1_PA"/>
</dbReference>
<dbReference type="PANTHER" id="PTHR24256">
    <property type="entry name" value="TRYPTASE-RELATED"/>
    <property type="match status" value="1"/>
</dbReference>
<dbReference type="GO" id="GO:0004252">
    <property type="term" value="F:serine-type endopeptidase activity"/>
    <property type="evidence" value="ECO:0007669"/>
    <property type="project" value="InterPro"/>
</dbReference>
<gene>
    <name evidence="5" type="ORF">C2E20_3177</name>
</gene>
<proteinExistence type="predicted"/>
<dbReference type="PROSITE" id="PS00134">
    <property type="entry name" value="TRYPSIN_HIS"/>
    <property type="match status" value="1"/>
</dbReference>
<keyword evidence="2" id="KW-0720">Serine protease</keyword>
<keyword evidence="2" id="KW-0645">Protease</keyword>
<dbReference type="EMBL" id="LHPF02000006">
    <property type="protein sequence ID" value="PSC73752.1"/>
    <property type="molecule type" value="Genomic_DNA"/>
</dbReference>
<sequence>MRLHLAACLALLALALAPAALAGSAGAAVFNGYPALKGRYPWMASTVVQDWTMDDDNNVIMKKTRRHNCGASLIHPRVLLTAAHCLYINGINEWYADLDPKLQDNTFPQVRLGAYNTSIKGDMGVETRRVVAATVHRLYNHTVTGNDHQNDVALMLLDRPSRLPTVALPKSMRVGAAVQPGTELFLIGWGTSAFTPTIGQDDDGTPLIEQKTVDPHVLQEVDMALNTPALCARRYPAYPFWKGNAFSTDICAGAPYRKTSSCYGDSGGPLFVKAKRGSKQQDMQVGIVSFAHDCGTLSPTVFTNVAHYVDWIHGGIKVLLENGARPAACRKSVVMGNHRVKCK</sequence>
<comment type="caution">
    <text evidence="5">The sequence shown here is derived from an EMBL/GenBank/DDBJ whole genome shotgun (WGS) entry which is preliminary data.</text>
</comment>
<organism evidence="5 6">
    <name type="scientific">Micractinium conductrix</name>
    <dbReference type="NCBI Taxonomy" id="554055"/>
    <lineage>
        <taxon>Eukaryota</taxon>
        <taxon>Viridiplantae</taxon>
        <taxon>Chlorophyta</taxon>
        <taxon>core chlorophytes</taxon>
        <taxon>Trebouxiophyceae</taxon>
        <taxon>Chlorellales</taxon>
        <taxon>Chlorellaceae</taxon>
        <taxon>Chlorella clade</taxon>
        <taxon>Micractinium</taxon>
    </lineage>
</organism>
<keyword evidence="6" id="KW-1185">Reference proteome</keyword>
<dbReference type="GO" id="GO:0006508">
    <property type="term" value="P:proteolysis"/>
    <property type="evidence" value="ECO:0007669"/>
    <property type="project" value="UniProtKB-KW"/>
</dbReference>
<dbReference type="InterPro" id="IPR018114">
    <property type="entry name" value="TRYPSIN_HIS"/>
</dbReference>
<evidence type="ECO:0000256" key="3">
    <source>
        <dbReference type="SAM" id="SignalP"/>
    </source>
</evidence>
<dbReference type="InterPro" id="IPR051487">
    <property type="entry name" value="Ser/Thr_Proteases_Immune/Dev"/>
</dbReference>
<dbReference type="SMART" id="SM00020">
    <property type="entry name" value="Tryp_SPc"/>
    <property type="match status" value="1"/>
</dbReference>
<keyword evidence="2" id="KW-0378">Hydrolase</keyword>
<feature type="signal peptide" evidence="3">
    <location>
        <begin position="1"/>
        <end position="22"/>
    </location>
</feature>
<evidence type="ECO:0000313" key="6">
    <source>
        <dbReference type="Proteomes" id="UP000239649"/>
    </source>
</evidence>
<dbReference type="AlphaFoldDB" id="A0A2P6VI42"/>
<reference evidence="5 6" key="1">
    <citation type="journal article" date="2018" name="Plant J.">
        <title>Genome sequences of Chlorella sorokiniana UTEX 1602 and Micractinium conductrix SAG 241.80: implications to maltose excretion by a green alga.</title>
        <authorList>
            <person name="Arriola M.B."/>
            <person name="Velmurugan N."/>
            <person name="Zhang Y."/>
            <person name="Plunkett M.H."/>
            <person name="Hondzo H."/>
            <person name="Barney B.M."/>
        </authorList>
    </citation>
    <scope>NUCLEOTIDE SEQUENCE [LARGE SCALE GENOMIC DNA]</scope>
    <source>
        <strain evidence="5 6">SAG 241.80</strain>
    </source>
</reference>
<dbReference type="CDD" id="cd00190">
    <property type="entry name" value="Tryp_SPc"/>
    <property type="match status" value="1"/>
</dbReference>
<dbReference type="Proteomes" id="UP000239649">
    <property type="component" value="Unassembled WGS sequence"/>
</dbReference>